<feature type="chain" id="PRO_5046029662" evidence="2">
    <location>
        <begin position="21"/>
        <end position="592"/>
    </location>
</feature>
<reference evidence="3" key="1">
    <citation type="submission" date="2014-09" db="EMBL/GenBank/DDBJ databases">
        <title>Genome sequence of the luminous mushroom Mycena chlorophos for searching fungal bioluminescence genes.</title>
        <authorList>
            <person name="Tanaka Y."/>
            <person name="Kasuga D."/>
            <person name="Oba Y."/>
            <person name="Hase S."/>
            <person name="Sato K."/>
            <person name="Oba Y."/>
            <person name="Sakakibara Y."/>
        </authorList>
    </citation>
    <scope>NUCLEOTIDE SEQUENCE</scope>
</reference>
<feature type="region of interest" description="Disordered" evidence="1">
    <location>
        <begin position="290"/>
        <end position="312"/>
    </location>
</feature>
<feature type="signal peptide" evidence="2">
    <location>
        <begin position="1"/>
        <end position="20"/>
    </location>
</feature>
<evidence type="ECO:0000256" key="2">
    <source>
        <dbReference type="SAM" id="SignalP"/>
    </source>
</evidence>
<name>A0ABQ0LFF9_MYCCL</name>
<proteinExistence type="predicted"/>
<keyword evidence="2" id="KW-0732">Signal</keyword>
<keyword evidence="4" id="KW-1185">Reference proteome</keyword>
<sequence length="592" mass="65158">MDREALFILHLLVHYGATISLSPTKNTDYILKSPYHNADLSAGRLSGARFLSTLAIWQSFRDNRLCDLAAYLLPDSNIQDVVIETQDLETILFRLPKSNFLAGLSVALDSKIALSRNSQRLLPRYFDRLGAALNFVYGSPSRIHQNLYITDVHSFEATNTGSFFYLSSLCQGDRQRNPLMRPPPAGYKRIPELERVTFYVPQLFTAEEGLEDQLSCMAVVLSKIGGRLGKAAYPVLSRTRNTFPVLLLHGRHALPQELVGKLPIVPFSYVYETYAEGVFVPLPLPTKPAPLASTPSSPTQLPQQAGSSSSDKLAAVATAASLGQPAFSQAPQTASSSVSAPVPPRAPVKPGAPIKPKTRAPVKPKTQQKEESSTAIELNFANLTTVPSELVEEFKNNPGPKTMLRGDSRNMPRWYALVRYRDKHGVDADGRPFTRWWQELERVKNDIYQSYVSYAQAQTLPTSTAAGPSVSAGPSRAPSPSMTTHLPEPIPAGPQPWVSSAMPPVGWFTFSTPSSTQPSWFDNQRGPGVPEPLKTRTPDPGLQAPPVRLDNGGSHRLDPGEPGFEYQEQQEAHACIEREPDYSDYFISSLYE</sequence>
<evidence type="ECO:0000313" key="4">
    <source>
        <dbReference type="Proteomes" id="UP000815677"/>
    </source>
</evidence>
<feature type="compositionally biased region" description="Low complexity" evidence="1">
    <location>
        <begin position="290"/>
        <end position="305"/>
    </location>
</feature>
<evidence type="ECO:0000256" key="1">
    <source>
        <dbReference type="SAM" id="MobiDB-lite"/>
    </source>
</evidence>
<evidence type="ECO:0000313" key="3">
    <source>
        <dbReference type="EMBL" id="GAT49786.1"/>
    </source>
</evidence>
<gene>
    <name evidence="3" type="ORF">MCHLO_07075</name>
</gene>
<feature type="compositionally biased region" description="Low complexity" evidence="1">
    <location>
        <begin position="328"/>
        <end position="340"/>
    </location>
</feature>
<feature type="region of interest" description="Disordered" evidence="1">
    <location>
        <begin position="535"/>
        <end position="563"/>
    </location>
</feature>
<accession>A0ABQ0LFF9</accession>
<dbReference type="EMBL" id="DF845807">
    <property type="protein sequence ID" value="GAT49786.1"/>
    <property type="molecule type" value="Genomic_DNA"/>
</dbReference>
<dbReference type="Proteomes" id="UP000815677">
    <property type="component" value="Unassembled WGS sequence"/>
</dbReference>
<protein>
    <submittedName>
        <fullName evidence="3">Uncharacterized protein</fullName>
    </submittedName>
</protein>
<organism evidence="3 4">
    <name type="scientific">Mycena chlorophos</name>
    <name type="common">Agaric fungus</name>
    <name type="synonym">Agaricus chlorophos</name>
    <dbReference type="NCBI Taxonomy" id="658473"/>
    <lineage>
        <taxon>Eukaryota</taxon>
        <taxon>Fungi</taxon>
        <taxon>Dikarya</taxon>
        <taxon>Basidiomycota</taxon>
        <taxon>Agaricomycotina</taxon>
        <taxon>Agaricomycetes</taxon>
        <taxon>Agaricomycetidae</taxon>
        <taxon>Agaricales</taxon>
        <taxon>Marasmiineae</taxon>
        <taxon>Mycenaceae</taxon>
        <taxon>Mycena</taxon>
    </lineage>
</organism>
<feature type="region of interest" description="Disordered" evidence="1">
    <location>
        <begin position="327"/>
        <end position="374"/>
    </location>
</feature>
<feature type="region of interest" description="Disordered" evidence="1">
    <location>
        <begin position="462"/>
        <end position="484"/>
    </location>
</feature>